<keyword evidence="3" id="KW-1185">Reference proteome</keyword>
<dbReference type="Proteomes" id="UP000735302">
    <property type="component" value="Unassembled WGS sequence"/>
</dbReference>
<sequence>MEFDAVIAVAASPQQGDLKLSGPPPGQGASGGARTRDRRVSVDLRTDSLVTVPPTPPRTLGADNSRNLIDGHHPQLTGPSIDYTNNILHNEDSHIFRGVGMRIKQEMLNATPEKGKFGNLITIGTYLKITHTL</sequence>
<dbReference type="EMBL" id="BLXT01005052">
    <property type="protein sequence ID" value="GFO19201.1"/>
    <property type="molecule type" value="Genomic_DNA"/>
</dbReference>
<evidence type="ECO:0000256" key="1">
    <source>
        <dbReference type="SAM" id="MobiDB-lite"/>
    </source>
</evidence>
<dbReference type="AlphaFoldDB" id="A0AAV4BJQ6"/>
<feature type="compositionally biased region" description="Basic and acidic residues" evidence="1">
    <location>
        <begin position="34"/>
        <end position="46"/>
    </location>
</feature>
<evidence type="ECO:0000313" key="2">
    <source>
        <dbReference type="EMBL" id="GFO19201.1"/>
    </source>
</evidence>
<accession>A0AAV4BJQ6</accession>
<feature type="region of interest" description="Disordered" evidence="1">
    <location>
        <begin position="14"/>
        <end position="73"/>
    </location>
</feature>
<organism evidence="2 3">
    <name type="scientific">Plakobranchus ocellatus</name>
    <dbReference type="NCBI Taxonomy" id="259542"/>
    <lineage>
        <taxon>Eukaryota</taxon>
        <taxon>Metazoa</taxon>
        <taxon>Spiralia</taxon>
        <taxon>Lophotrochozoa</taxon>
        <taxon>Mollusca</taxon>
        <taxon>Gastropoda</taxon>
        <taxon>Heterobranchia</taxon>
        <taxon>Euthyneura</taxon>
        <taxon>Panpulmonata</taxon>
        <taxon>Sacoglossa</taxon>
        <taxon>Placobranchoidea</taxon>
        <taxon>Plakobranchidae</taxon>
        <taxon>Plakobranchus</taxon>
    </lineage>
</organism>
<gene>
    <name evidence="2" type="ORF">PoB_004570600</name>
</gene>
<evidence type="ECO:0000313" key="3">
    <source>
        <dbReference type="Proteomes" id="UP000735302"/>
    </source>
</evidence>
<protein>
    <submittedName>
        <fullName evidence="2">Uncharacterized protein</fullName>
    </submittedName>
</protein>
<comment type="caution">
    <text evidence="2">The sequence shown here is derived from an EMBL/GenBank/DDBJ whole genome shotgun (WGS) entry which is preliminary data.</text>
</comment>
<name>A0AAV4BJQ6_9GAST</name>
<proteinExistence type="predicted"/>
<reference evidence="2 3" key="1">
    <citation type="journal article" date="2021" name="Elife">
        <title>Chloroplast acquisition without the gene transfer in kleptoplastic sea slugs, Plakobranchus ocellatus.</title>
        <authorList>
            <person name="Maeda T."/>
            <person name="Takahashi S."/>
            <person name="Yoshida T."/>
            <person name="Shimamura S."/>
            <person name="Takaki Y."/>
            <person name="Nagai Y."/>
            <person name="Toyoda A."/>
            <person name="Suzuki Y."/>
            <person name="Arimoto A."/>
            <person name="Ishii H."/>
            <person name="Satoh N."/>
            <person name="Nishiyama T."/>
            <person name="Hasebe M."/>
            <person name="Maruyama T."/>
            <person name="Minagawa J."/>
            <person name="Obokata J."/>
            <person name="Shigenobu S."/>
        </authorList>
    </citation>
    <scope>NUCLEOTIDE SEQUENCE [LARGE SCALE GENOMIC DNA]</scope>
</reference>